<feature type="transmembrane region" description="Helical" evidence="5">
    <location>
        <begin position="155"/>
        <end position="176"/>
    </location>
</feature>
<evidence type="ECO:0000256" key="3">
    <source>
        <dbReference type="ARBA" id="ARBA00022989"/>
    </source>
</evidence>
<dbReference type="Proteomes" id="UP000184267">
    <property type="component" value="Unassembled WGS sequence"/>
</dbReference>
<feature type="transmembrane region" description="Helical" evidence="5">
    <location>
        <begin position="53"/>
        <end position="75"/>
    </location>
</feature>
<dbReference type="Pfam" id="PF04140">
    <property type="entry name" value="ICMT"/>
    <property type="match status" value="1"/>
</dbReference>
<dbReference type="GO" id="GO:0004671">
    <property type="term" value="F:protein C-terminal S-isoprenylcysteine carboxyl O-methyltransferase activity"/>
    <property type="evidence" value="ECO:0007669"/>
    <property type="project" value="UniProtKB-EC"/>
</dbReference>
<dbReference type="PANTHER" id="PTHR12714:SF9">
    <property type="entry name" value="PROTEIN-S-ISOPRENYLCYSTEINE O-METHYLTRANSFERASE"/>
    <property type="match status" value="1"/>
</dbReference>
<protein>
    <recommendedName>
        <fullName evidence="5">Protein-S-isoprenylcysteine O-methyltransferase</fullName>
        <ecNumber evidence="5">2.1.1.100</ecNumber>
    </recommendedName>
</protein>
<keyword evidence="4 5" id="KW-0472">Membrane</keyword>
<evidence type="ECO:0000313" key="7">
    <source>
        <dbReference type="EMBL" id="OJT09760.1"/>
    </source>
</evidence>
<feature type="signal peptide" evidence="6">
    <location>
        <begin position="1"/>
        <end position="20"/>
    </location>
</feature>
<organism evidence="7 8">
    <name type="scientific">Trametes pubescens</name>
    <name type="common">White-rot fungus</name>
    <dbReference type="NCBI Taxonomy" id="154538"/>
    <lineage>
        <taxon>Eukaryota</taxon>
        <taxon>Fungi</taxon>
        <taxon>Dikarya</taxon>
        <taxon>Basidiomycota</taxon>
        <taxon>Agaricomycotina</taxon>
        <taxon>Agaricomycetes</taxon>
        <taxon>Polyporales</taxon>
        <taxon>Polyporaceae</taxon>
        <taxon>Trametes</taxon>
    </lineage>
</organism>
<keyword evidence="6" id="KW-0732">Signal</keyword>
<reference evidence="7 8" key="1">
    <citation type="submission" date="2016-10" db="EMBL/GenBank/DDBJ databases">
        <title>Genome sequence of the basidiomycete white-rot fungus Trametes pubescens.</title>
        <authorList>
            <person name="Makela M.R."/>
            <person name="Granchi Z."/>
            <person name="Peng M."/>
            <person name="De Vries R.P."/>
            <person name="Grigoriev I."/>
            <person name="Riley R."/>
            <person name="Hilden K."/>
        </authorList>
    </citation>
    <scope>NUCLEOTIDE SEQUENCE [LARGE SCALE GENOMIC DNA]</scope>
    <source>
        <strain evidence="7 8">FBCC735</strain>
    </source>
</reference>
<keyword evidence="3 5" id="KW-1133">Transmembrane helix</keyword>
<evidence type="ECO:0000256" key="5">
    <source>
        <dbReference type="RuleBase" id="RU362022"/>
    </source>
</evidence>
<keyword evidence="5" id="KW-0949">S-adenosyl-L-methionine</keyword>
<dbReference type="GO" id="GO:0032259">
    <property type="term" value="P:methylation"/>
    <property type="evidence" value="ECO:0007669"/>
    <property type="project" value="UniProtKB-KW"/>
</dbReference>
<accession>A0A1M2VQC9</accession>
<dbReference type="GO" id="GO:0005789">
    <property type="term" value="C:endoplasmic reticulum membrane"/>
    <property type="evidence" value="ECO:0007669"/>
    <property type="project" value="UniProtKB-SubCell"/>
</dbReference>
<evidence type="ECO:0000313" key="8">
    <source>
        <dbReference type="Proteomes" id="UP000184267"/>
    </source>
</evidence>
<keyword evidence="2 5" id="KW-0812">Transmembrane</keyword>
<dbReference type="InterPro" id="IPR007269">
    <property type="entry name" value="ICMT_MeTrfase"/>
</dbReference>
<comment type="subcellular location">
    <subcellularLocation>
        <location evidence="5">Endoplasmic reticulum membrane</location>
        <topology evidence="5">Multi-pass membrane protein</topology>
    </subcellularLocation>
    <subcellularLocation>
        <location evidence="1">Membrane</location>
        <topology evidence="1">Multi-pass membrane protein</topology>
    </subcellularLocation>
</comment>
<evidence type="ECO:0000256" key="6">
    <source>
        <dbReference type="SAM" id="SignalP"/>
    </source>
</evidence>
<dbReference type="OrthoDB" id="422086at2759"/>
<dbReference type="OMA" id="ECTSRIA"/>
<keyword evidence="8" id="KW-1185">Reference proteome</keyword>
<feature type="transmembrane region" description="Helical" evidence="5">
    <location>
        <begin position="95"/>
        <end position="117"/>
    </location>
</feature>
<keyword evidence="5" id="KW-0489">Methyltransferase</keyword>
<dbReference type="PANTHER" id="PTHR12714">
    <property type="entry name" value="PROTEIN-S ISOPRENYLCYSTEINE O-METHYLTRANSFERASE"/>
    <property type="match status" value="1"/>
</dbReference>
<keyword evidence="5" id="KW-0256">Endoplasmic reticulum</keyword>
<dbReference type="STRING" id="154538.A0A1M2VQC9"/>
<name>A0A1M2VQC9_TRAPU</name>
<evidence type="ECO:0000256" key="2">
    <source>
        <dbReference type="ARBA" id="ARBA00022692"/>
    </source>
</evidence>
<feature type="transmembrane region" description="Helical" evidence="5">
    <location>
        <begin position="188"/>
        <end position="206"/>
    </location>
</feature>
<dbReference type="EC" id="2.1.1.100" evidence="5"/>
<keyword evidence="5" id="KW-0808">Transferase</keyword>
<evidence type="ECO:0000256" key="4">
    <source>
        <dbReference type="ARBA" id="ARBA00023136"/>
    </source>
</evidence>
<sequence length="240" mass="26595">MSSLWKIPMILSICISASLTYTPPTPRPDTKEKSKFGKDDTLTRLTESSWGPLIGNAVPWMLGMCEIAAVLASVYPSRSPESIAHVLLLKPSTLPTSFAVTAPFIVGWILAVSGAMLRSACYRYLGSQFTFELAVKDRHRLITSGPYRVVRHPSYTGFVCVSLGLVVSELCSGSWIRESGVLEHLLGQVLVGVWATYVICIQVVLLQRVAKEDQVLRAQFGEEWKAWFRRTPYALVPGVY</sequence>
<feature type="chain" id="PRO_5012589534" description="Protein-S-isoprenylcysteine O-methyltransferase" evidence="6">
    <location>
        <begin position="21"/>
        <end position="240"/>
    </location>
</feature>
<dbReference type="AlphaFoldDB" id="A0A1M2VQC9"/>
<comment type="caution">
    <text evidence="7">The sequence shown here is derived from an EMBL/GenBank/DDBJ whole genome shotgun (WGS) entry which is preliminary data.</text>
</comment>
<evidence type="ECO:0000256" key="1">
    <source>
        <dbReference type="ARBA" id="ARBA00004141"/>
    </source>
</evidence>
<proteinExistence type="inferred from homology"/>
<comment type="similarity">
    <text evidence="5">Belongs to the class VI-like SAM-binding methyltransferase superfamily. Isoprenylcysteine carboxyl methyltransferase family.</text>
</comment>
<comment type="catalytic activity">
    <reaction evidence="5">
        <text>[protein]-C-terminal S-[(2E,6E)-farnesyl]-L-cysteine + S-adenosyl-L-methionine = [protein]-C-terminal S-[(2E,6E)-farnesyl]-L-cysteine methyl ester + S-adenosyl-L-homocysteine</text>
        <dbReference type="Rhea" id="RHEA:21672"/>
        <dbReference type="Rhea" id="RHEA-COMP:12125"/>
        <dbReference type="Rhea" id="RHEA-COMP:12126"/>
        <dbReference type="ChEBI" id="CHEBI:57856"/>
        <dbReference type="ChEBI" id="CHEBI:59789"/>
        <dbReference type="ChEBI" id="CHEBI:90510"/>
        <dbReference type="ChEBI" id="CHEBI:90511"/>
        <dbReference type="EC" id="2.1.1.100"/>
    </reaction>
</comment>
<dbReference type="EMBL" id="MNAD01000879">
    <property type="protein sequence ID" value="OJT09760.1"/>
    <property type="molecule type" value="Genomic_DNA"/>
</dbReference>
<dbReference type="Gene3D" id="1.20.120.1630">
    <property type="match status" value="1"/>
</dbReference>
<gene>
    <name evidence="7" type="ORF">TRAPUB_13719</name>
</gene>